<dbReference type="InterPro" id="IPR025935">
    <property type="entry name" value="AbiH"/>
</dbReference>
<evidence type="ECO:0008006" key="3">
    <source>
        <dbReference type="Google" id="ProtNLM"/>
    </source>
</evidence>
<organism evidence="1 2">
    <name type="scientific">Weissella cibaria</name>
    <dbReference type="NCBI Taxonomy" id="137591"/>
    <lineage>
        <taxon>Bacteria</taxon>
        <taxon>Bacillati</taxon>
        <taxon>Bacillota</taxon>
        <taxon>Bacilli</taxon>
        <taxon>Lactobacillales</taxon>
        <taxon>Lactobacillaceae</taxon>
        <taxon>Weissella</taxon>
    </lineage>
</organism>
<dbReference type="Pfam" id="PF14253">
    <property type="entry name" value="AbiH"/>
    <property type="match status" value="1"/>
</dbReference>
<gene>
    <name evidence="1" type="ORF">B9D04_01740</name>
</gene>
<proteinExistence type="predicted"/>
<comment type="caution">
    <text evidence="1">The sequence shown here is derived from an EMBL/GenBank/DDBJ whole genome shotgun (WGS) entry which is preliminary data.</text>
</comment>
<reference evidence="1 2" key="1">
    <citation type="submission" date="2017-04" db="EMBL/GenBank/DDBJ databases">
        <title>The genome sequence of Weissella cibaria isolated from wild Drosophila.</title>
        <authorList>
            <person name="Ricks N.J."/>
            <person name="Carroll C."/>
            <person name="Walters A."/>
            <person name="Newell P.D."/>
            <person name="Chaston J.M."/>
        </authorList>
    </citation>
    <scope>NUCLEOTIDE SEQUENCE [LARGE SCALE GENOMIC DNA]</scope>
    <source>
        <strain evidence="1 2">DmW_103</strain>
    </source>
</reference>
<protein>
    <recommendedName>
        <fullName evidence="3">Bacteriophage abortive infection AbiH</fullName>
    </recommendedName>
</protein>
<name>A0A1X4JNZ2_9LACO</name>
<dbReference type="Proteomes" id="UP000193588">
    <property type="component" value="Unassembled WGS sequence"/>
</dbReference>
<evidence type="ECO:0000313" key="1">
    <source>
        <dbReference type="EMBL" id="OSP90500.1"/>
    </source>
</evidence>
<sequence>MLNRHILVLGNGFDLQAQVPTSFEKFLLNQIKPYIHTLKPDEKLEDFRKNLIDKPELNILLNSQLTFWEFFLLLTNKTNWRDLEGAMREYCLSPEIGGNSSLKQHFEILNSNYFNSSIKSSEDAYLYFLSKKTSYDSNDYSIQDHIKYLVSELEITEQHFSDYIDGHIDKNKECKQTYRKNSNLLFKDIFLLLNIDERDVCDIYTFNYTTPWNLMPNFPQGHKINIHGKTKEKEHHSGAAKQIIGINKYNWTSTEEINLVRDFFKIERINRSPLLNSATLDNLAADLHSHKGAYRSISFFGHSLNDIDFPQLFSVLDVSNFLSDTSVRINFLFTNHTKTPSATASGDIRSKSEQFLSAYLKSRVDQSDELHIQKLYEILNTQVNFKFIDYNFYSHIDYK</sequence>
<accession>A0A1X4JNZ2</accession>
<dbReference type="RefSeq" id="WP_085637338.1">
    <property type="nucleotide sequence ID" value="NZ_JARXOD010000002.1"/>
</dbReference>
<dbReference type="EMBL" id="NDXJ01000002">
    <property type="protein sequence ID" value="OSP90500.1"/>
    <property type="molecule type" value="Genomic_DNA"/>
</dbReference>
<evidence type="ECO:0000313" key="2">
    <source>
        <dbReference type="Proteomes" id="UP000193588"/>
    </source>
</evidence>
<dbReference type="AlphaFoldDB" id="A0A1X4JNZ2"/>